<dbReference type="AlphaFoldDB" id="A0A9P6EGW3"/>
<dbReference type="PANTHER" id="PTHR34561:SF1">
    <property type="entry name" value="NADH DEHYDROGENASE [UBIQUINONE] 1 ALPHA SUBCOMPLEX ASSEMBLY FACTOR 8"/>
    <property type="match status" value="1"/>
</dbReference>
<evidence type="ECO:0000313" key="1">
    <source>
        <dbReference type="EMBL" id="KAF9529376.1"/>
    </source>
</evidence>
<proteinExistence type="predicted"/>
<comment type="caution">
    <text evidence="1">The sequence shown here is derived from an EMBL/GenBank/DDBJ whole genome shotgun (WGS) entry which is preliminary data.</text>
</comment>
<dbReference type="GO" id="GO:0032981">
    <property type="term" value="P:mitochondrial respiratory chain complex I assembly"/>
    <property type="evidence" value="ECO:0007669"/>
    <property type="project" value="InterPro"/>
</dbReference>
<dbReference type="PANTHER" id="PTHR34561">
    <property type="entry name" value="NADH DEHYDROGENASE [UBIQUINONE] 1 ALPHA SUBCOMPLEX ASSEMBLY FACTOR 8"/>
    <property type="match status" value="1"/>
</dbReference>
<dbReference type="GO" id="GO:0005739">
    <property type="term" value="C:mitochondrion"/>
    <property type="evidence" value="ECO:0007669"/>
    <property type="project" value="InterPro"/>
</dbReference>
<evidence type="ECO:0000313" key="2">
    <source>
        <dbReference type="Proteomes" id="UP000807306"/>
    </source>
</evidence>
<dbReference type="Proteomes" id="UP000807306">
    <property type="component" value="Unassembled WGS sequence"/>
</dbReference>
<sequence length="68" mass="7522">MSPPAISGAKEPLRPLKRLALHTTSTCAAQATKYGKCIAASYLDVSKDMCKEEFAEFRSCVRQAMKKR</sequence>
<reference evidence="1" key="1">
    <citation type="submission" date="2020-11" db="EMBL/GenBank/DDBJ databases">
        <authorList>
            <consortium name="DOE Joint Genome Institute"/>
            <person name="Ahrendt S."/>
            <person name="Riley R."/>
            <person name="Andreopoulos W."/>
            <person name="Labutti K."/>
            <person name="Pangilinan J."/>
            <person name="Ruiz-Duenas F.J."/>
            <person name="Barrasa J.M."/>
            <person name="Sanchez-Garcia M."/>
            <person name="Camarero S."/>
            <person name="Miyauchi S."/>
            <person name="Serrano A."/>
            <person name="Linde D."/>
            <person name="Babiker R."/>
            <person name="Drula E."/>
            <person name="Ayuso-Fernandez I."/>
            <person name="Pacheco R."/>
            <person name="Padilla G."/>
            <person name="Ferreira P."/>
            <person name="Barriuso J."/>
            <person name="Kellner H."/>
            <person name="Castanera R."/>
            <person name="Alfaro M."/>
            <person name="Ramirez L."/>
            <person name="Pisabarro A.G."/>
            <person name="Kuo A."/>
            <person name="Tritt A."/>
            <person name="Lipzen A."/>
            <person name="He G."/>
            <person name="Yan M."/>
            <person name="Ng V."/>
            <person name="Cullen D."/>
            <person name="Martin F."/>
            <person name="Rosso M.-N."/>
            <person name="Henrissat B."/>
            <person name="Hibbett D."/>
            <person name="Martinez A.T."/>
            <person name="Grigoriev I.V."/>
        </authorList>
    </citation>
    <scope>NUCLEOTIDE SEQUENCE</scope>
    <source>
        <strain evidence="1">CBS 506.95</strain>
    </source>
</reference>
<accession>A0A9P6EGW3</accession>
<name>A0A9P6EGW3_9AGAR</name>
<dbReference type="PROSITE" id="PS51808">
    <property type="entry name" value="CHCH"/>
    <property type="match status" value="1"/>
</dbReference>
<dbReference type="EMBL" id="MU157846">
    <property type="protein sequence ID" value="KAF9529376.1"/>
    <property type="molecule type" value="Genomic_DNA"/>
</dbReference>
<gene>
    <name evidence="1" type="ORF">CPB83DRAFT_263317</name>
</gene>
<protein>
    <submittedName>
        <fullName evidence="1">Uncharacterized protein</fullName>
    </submittedName>
</protein>
<dbReference type="OrthoDB" id="3821113at2759"/>
<organism evidence="1 2">
    <name type="scientific">Crepidotus variabilis</name>
    <dbReference type="NCBI Taxonomy" id="179855"/>
    <lineage>
        <taxon>Eukaryota</taxon>
        <taxon>Fungi</taxon>
        <taxon>Dikarya</taxon>
        <taxon>Basidiomycota</taxon>
        <taxon>Agaricomycotina</taxon>
        <taxon>Agaricomycetes</taxon>
        <taxon>Agaricomycetidae</taxon>
        <taxon>Agaricales</taxon>
        <taxon>Agaricineae</taxon>
        <taxon>Crepidotaceae</taxon>
        <taxon>Crepidotus</taxon>
    </lineage>
</organism>
<dbReference type="InterPro" id="IPR034595">
    <property type="entry name" value="NDUFAF8"/>
</dbReference>
<keyword evidence="2" id="KW-1185">Reference proteome</keyword>